<dbReference type="EMBL" id="JBHTMV010000003">
    <property type="protein sequence ID" value="MFD1292865.1"/>
    <property type="molecule type" value="Genomic_DNA"/>
</dbReference>
<name>A0ABW3WKC6_9FLAO</name>
<organism evidence="5 6">
    <name type="scientific">Lutibacter holmesii</name>
    <dbReference type="NCBI Taxonomy" id="1137985"/>
    <lineage>
        <taxon>Bacteria</taxon>
        <taxon>Pseudomonadati</taxon>
        <taxon>Bacteroidota</taxon>
        <taxon>Flavobacteriia</taxon>
        <taxon>Flavobacteriales</taxon>
        <taxon>Flavobacteriaceae</taxon>
        <taxon>Lutibacter</taxon>
    </lineage>
</organism>
<comment type="similarity">
    <text evidence="1">Belongs to the Skp family.</text>
</comment>
<evidence type="ECO:0000313" key="6">
    <source>
        <dbReference type="Proteomes" id="UP001597241"/>
    </source>
</evidence>
<evidence type="ECO:0000256" key="4">
    <source>
        <dbReference type="SAM" id="SignalP"/>
    </source>
</evidence>
<dbReference type="PANTHER" id="PTHR35089">
    <property type="entry name" value="CHAPERONE PROTEIN SKP"/>
    <property type="match status" value="1"/>
</dbReference>
<keyword evidence="2 4" id="KW-0732">Signal</keyword>
<gene>
    <name evidence="5" type="ORF">ACFQ5N_03360</name>
</gene>
<dbReference type="PROSITE" id="PS51257">
    <property type="entry name" value="PROKAR_LIPOPROTEIN"/>
    <property type="match status" value="1"/>
</dbReference>
<dbReference type="RefSeq" id="WP_386807746.1">
    <property type="nucleotide sequence ID" value="NZ_JBHTMV010000003.1"/>
</dbReference>
<proteinExistence type="inferred from homology"/>
<sequence length="181" mass="19777">MKKLILVAFAIVLSSCTQTKIAYIDVADVMSEYKAMIALEEEMTTKQQQIAGELQGAQSAFQAKVQEYYKNAPKMSSAKKQAAEQALQQEGQMLQGQQQQASQMLEQENQAKSEVLIKTIDSIVANYSKSKGLGIVLGTQGNGTVMYGDDALNVTADVIEMLNADYDKKEPVVPAEETEAK</sequence>
<accession>A0ABW3WKC6</accession>
<feature type="signal peptide" evidence="4">
    <location>
        <begin position="1"/>
        <end position="19"/>
    </location>
</feature>
<dbReference type="SUPFAM" id="SSF111384">
    <property type="entry name" value="OmpH-like"/>
    <property type="match status" value="1"/>
</dbReference>
<dbReference type="PANTHER" id="PTHR35089:SF1">
    <property type="entry name" value="CHAPERONE PROTEIN SKP"/>
    <property type="match status" value="1"/>
</dbReference>
<protein>
    <submittedName>
        <fullName evidence="5">OmpH family outer membrane protein</fullName>
    </submittedName>
</protein>
<comment type="caution">
    <text evidence="5">The sequence shown here is derived from an EMBL/GenBank/DDBJ whole genome shotgun (WGS) entry which is preliminary data.</text>
</comment>
<dbReference type="Gene3D" id="3.30.910.20">
    <property type="entry name" value="Skp domain"/>
    <property type="match status" value="1"/>
</dbReference>
<keyword evidence="6" id="KW-1185">Reference proteome</keyword>
<evidence type="ECO:0000256" key="1">
    <source>
        <dbReference type="ARBA" id="ARBA00009091"/>
    </source>
</evidence>
<keyword evidence="3" id="KW-0175">Coiled coil</keyword>
<dbReference type="InterPro" id="IPR005632">
    <property type="entry name" value="Chaperone_Skp"/>
</dbReference>
<feature type="chain" id="PRO_5046008028" evidence="4">
    <location>
        <begin position="20"/>
        <end position="181"/>
    </location>
</feature>
<feature type="coiled-coil region" evidence="3">
    <location>
        <begin position="80"/>
        <end position="114"/>
    </location>
</feature>
<dbReference type="SMART" id="SM00935">
    <property type="entry name" value="OmpH"/>
    <property type="match status" value="1"/>
</dbReference>
<dbReference type="Pfam" id="PF03938">
    <property type="entry name" value="OmpH"/>
    <property type="match status" value="1"/>
</dbReference>
<evidence type="ECO:0000256" key="3">
    <source>
        <dbReference type="SAM" id="Coils"/>
    </source>
</evidence>
<dbReference type="InterPro" id="IPR024930">
    <property type="entry name" value="Skp_dom_sf"/>
</dbReference>
<evidence type="ECO:0000256" key="2">
    <source>
        <dbReference type="ARBA" id="ARBA00022729"/>
    </source>
</evidence>
<dbReference type="Proteomes" id="UP001597241">
    <property type="component" value="Unassembled WGS sequence"/>
</dbReference>
<evidence type="ECO:0000313" key="5">
    <source>
        <dbReference type="EMBL" id="MFD1292865.1"/>
    </source>
</evidence>
<reference evidence="6" key="1">
    <citation type="journal article" date="2019" name="Int. J. Syst. Evol. Microbiol.">
        <title>The Global Catalogue of Microorganisms (GCM) 10K type strain sequencing project: providing services to taxonomists for standard genome sequencing and annotation.</title>
        <authorList>
            <consortium name="The Broad Institute Genomics Platform"/>
            <consortium name="The Broad Institute Genome Sequencing Center for Infectious Disease"/>
            <person name="Wu L."/>
            <person name="Ma J."/>
        </authorList>
    </citation>
    <scope>NUCLEOTIDE SEQUENCE [LARGE SCALE GENOMIC DNA]</scope>
    <source>
        <strain evidence="6">CCUG 62221</strain>
    </source>
</reference>